<dbReference type="InterPro" id="IPR029526">
    <property type="entry name" value="PGBD"/>
</dbReference>
<evidence type="ECO:0000259" key="1">
    <source>
        <dbReference type="Pfam" id="PF13843"/>
    </source>
</evidence>
<dbReference type="PANTHER" id="PTHR46599">
    <property type="entry name" value="PIGGYBAC TRANSPOSABLE ELEMENT-DERIVED PROTEIN 4"/>
    <property type="match status" value="1"/>
</dbReference>
<dbReference type="Pfam" id="PF13843">
    <property type="entry name" value="DDE_Tnp_1_7"/>
    <property type="match status" value="1"/>
</dbReference>
<accession>A0A815XET5</accession>
<protein>
    <recommendedName>
        <fullName evidence="1">PiggyBac transposable element-derived protein domain-containing protein</fullName>
    </recommendedName>
</protein>
<gene>
    <name evidence="2" type="ORF">SEV965_LOCUS38968</name>
</gene>
<dbReference type="Proteomes" id="UP000663889">
    <property type="component" value="Unassembled WGS sequence"/>
</dbReference>
<dbReference type="PANTHER" id="PTHR46599:SF3">
    <property type="entry name" value="PIGGYBAC TRANSPOSABLE ELEMENT-DERIVED PROTEIN 4"/>
    <property type="match status" value="1"/>
</dbReference>
<comment type="caution">
    <text evidence="2">The sequence shown here is derived from an EMBL/GenBank/DDBJ whole genome shotgun (WGS) entry which is preliminary data.</text>
</comment>
<dbReference type="EMBL" id="CAJNOU010011335">
    <property type="protein sequence ID" value="CAF1556805.1"/>
    <property type="molecule type" value="Genomic_DNA"/>
</dbReference>
<feature type="non-terminal residue" evidence="2">
    <location>
        <position position="159"/>
    </location>
</feature>
<organism evidence="2 3">
    <name type="scientific">Rotaria sordida</name>
    <dbReference type="NCBI Taxonomy" id="392033"/>
    <lineage>
        <taxon>Eukaryota</taxon>
        <taxon>Metazoa</taxon>
        <taxon>Spiralia</taxon>
        <taxon>Gnathifera</taxon>
        <taxon>Rotifera</taxon>
        <taxon>Eurotatoria</taxon>
        <taxon>Bdelloidea</taxon>
        <taxon>Philodinida</taxon>
        <taxon>Philodinidae</taxon>
        <taxon>Rotaria</taxon>
    </lineage>
</organism>
<evidence type="ECO:0000313" key="3">
    <source>
        <dbReference type="Proteomes" id="UP000663889"/>
    </source>
</evidence>
<evidence type="ECO:0000313" key="2">
    <source>
        <dbReference type="EMBL" id="CAF1556805.1"/>
    </source>
</evidence>
<proteinExistence type="predicted"/>
<name>A0A815XET5_9BILA</name>
<feature type="domain" description="PiggyBac transposable element-derived protein" evidence="1">
    <location>
        <begin position="1"/>
        <end position="89"/>
    </location>
</feature>
<reference evidence="2" key="1">
    <citation type="submission" date="2021-02" db="EMBL/GenBank/DDBJ databases">
        <authorList>
            <person name="Nowell W R."/>
        </authorList>
    </citation>
    <scope>NUCLEOTIDE SEQUENCE</scope>
</reference>
<dbReference type="AlphaFoldDB" id="A0A815XET5"/>
<sequence length="159" mass="18556">MIAIKWMDKREVYMLSTIHDSRMIAIDKIDRNTGKQIMKPVCVQNYNENMGAIDLVDMQSSFTECIRRTIKWYKKFFFHMVDMASINAFYLYKTQNSKNLQLKEFRLQLIKNVISKYGNQKRISIGRPPTDSPLRLSATHFPSLVSPTASKTAAQRKCH</sequence>